<protein>
    <submittedName>
        <fullName evidence="1">Ribonuclease HII</fullName>
    </submittedName>
</protein>
<dbReference type="EMBL" id="JAZDDG010000015">
    <property type="protein sequence ID" value="MEE1978497.1"/>
    <property type="molecule type" value="Genomic_DNA"/>
</dbReference>
<dbReference type="InterPro" id="IPR011044">
    <property type="entry name" value="Quino_amine_DH_bsu"/>
</dbReference>
<dbReference type="InterPro" id="IPR015943">
    <property type="entry name" value="WD40/YVTN_repeat-like_dom_sf"/>
</dbReference>
<proteinExistence type="predicted"/>
<dbReference type="RefSeq" id="WP_272653144.1">
    <property type="nucleotide sequence ID" value="NZ_JAZDDG010000015.1"/>
</dbReference>
<dbReference type="Proteomes" id="UP001356308">
    <property type="component" value="Unassembled WGS sequence"/>
</dbReference>
<reference evidence="1 2" key="1">
    <citation type="submission" date="2024-01" db="EMBL/GenBank/DDBJ databases">
        <title>Maribacter spp. originated from different algae showed divergent polysaccharides utilization ability.</title>
        <authorList>
            <person name="Wang H."/>
            <person name="Wu Y."/>
        </authorList>
    </citation>
    <scope>NUCLEOTIDE SEQUENCE [LARGE SCALE GENOMIC DNA]</scope>
    <source>
        <strain evidence="1 2">PR1</strain>
    </source>
</reference>
<name>A0ABU7IZT2_9FLAO</name>
<sequence length="821" mass="92826">MRLSQLFLVFGIIFFTNCTSEKRNTSSLIDFIPRNSPVVLKILDFDTFKSEISENKILVELQNSGGITKITEKLKPLTYVSSQKAGLIAILNNSENSFDFVYVPSDSLPQIVLDSTTDKTVESIEKNNLKFRKYEIEGNTFYTSSIQNKEIVSSSLLALEEVWTDIENGTIVKNQFRKFNELENLSKSAQIWVDVNNSKGLFQNIFGIDSVVRQSYADWISLDITLNDDELLLNGISILNDSLKNYLGLFSNTKPLINQTKEFTPINADSYISYTFNNYKTFSKKQESFLDTIGNKDSIFSAVEEIGIADIDTEKIVLLKTYGTANISDYLKGIQINSIEFQGSEIMEVNGDSALQQSFYPIIKDFEPRFSTIIGNIFAFSSKQETIENFISSSKSEQSIEKALIFENIQELITSESTILSISNSKGLENNLEQTGIGGLNNVLNKADLKDYLFGSQIIADAGFMHTNYFIKKITESNIKTGTSEMFKLQLDSDISLNPQFFTNHRTNRKDIVVQDKNNVLYLISYKGKIIWKKELESAIQGKIHEVDIYRNGKYQLAFTTNNRFYIVDRNGKEVAPFTFKFDGGNLNPLSVFDYSGNKNYRFVVTQGDKVYMYNNDGKIVSGFKYTKAEENILGAPQHFAIGTRDYLVFKLSDGSLKILNRVGNVRVRVSEKISFSENEVKVHQNKFIVTSKDGILYEINTQGKVETTDLQINADHGMDATSRTLVSMNDNILSIRGKKVALDLGVYTKPSIFYLNDKIYVSVTDIQNLKSYLYDSQAEPIAGFPVYGASTIDMADMDNDNKPEIVLKDQENSLVVYKVH</sequence>
<organism evidence="1 2">
    <name type="scientific">Maribacter cobaltidurans</name>
    <dbReference type="NCBI Taxonomy" id="1178778"/>
    <lineage>
        <taxon>Bacteria</taxon>
        <taxon>Pseudomonadati</taxon>
        <taxon>Bacteroidota</taxon>
        <taxon>Flavobacteriia</taxon>
        <taxon>Flavobacteriales</taxon>
        <taxon>Flavobacteriaceae</taxon>
        <taxon>Maribacter</taxon>
    </lineage>
</organism>
<keyword evidence="2" id="KW-1185">Reference proteome</keyword>
<accession>A0ABU7IZT2</accession>
<comment type="caution">
    <text evidence="1">The sequence shown here is derived from an EMBL/GenBank/DDBJ whole genome shotgun (WGS) entry which is preliminary data.</text>
</comment>
<evidence type="ECO:0000313" key="1">
    <source>
        <dbReference type="EMBL" id="MEE1978497.1"/>
    </source>
</evidence>
<dbReference type="Gene3D" id="2.130.10.10">
    <property type="entry name" value="YVTN repeat-like/Quinoprotein amine dehydrogenase"/>
    <property type="match status" value="1"/>
</dbReference>
<gene>
    <name evidence="1" type="ORF">V1I91_20645</name>
</gene>
<dbReference type="SUPFAM" id="SSF50969">
    <property type="entry name" value="YVTN repeat-like/Quinoprotein amine dehydrogenase"/>
    <property type="match status" value="1"/>
</dbReference>
<evidence type="ECO:0000313" key="2">
    <source>
        <dbReference type="Proteomes" id="UP001356308"/>
    </source>
</evidence>